<evidence type="ECO:0000256" key="1">
    <source>
        <dbReference type="SAM" id="SignalP"/>
    </source>
</evidence>
<organism evidence="2">
    <name type="scientific">Ixodes ricinus</name>
    <name type="common">Common tick</name>
    <name type="synonym">Acarus ricinus</name>
    <dbReference type="NCBI Taxonomy" id="34613"/>
    <lineage>
        <taxon>Eukaryota</taxon>
        <taxon>Metazoa</taxon>
        <taxon>Ecdysozoa</taxon>
        <taxon>Arthropoda</taxon>
        <taxon>Chelicerata</taxon>
        <taxon>Arachnida</taxon>
        <taxon>Acari</taxon>
        <taxon>Parasitiformes</taxon>
        <taxon>Ixodida</taxon>
        <taxon>Ixodoidea</taxon>
        <taxon>Ixodidae</taxon>
        <taxon>Ixodinae</taxon>
        <taxon>Ixodes</taxon>
    </lineage>
</organism>
<proteinExistence type="evidence at transcript level"/>
<reference evidence="2" key="1">
    <citation type="journal article" date="2015" name="PLoS Negl. Trop. Dis.">
        <title>Deep Sequencing Analysis of the Ixodes ricinus Haemocytome.</title>
        <authorList>
            <person name="Kotsyfakis M."/>
            <person name="Kopacek P."/>
            <person name="Franta Z."/>
            <person name="Pedra J.H."/>
            <person name="Ribeiro J.M."/>
        </authorList>
    </citation>
    <scope>NUCLEOTIDE SEQUENCE</scope>
</reference>
<evidence type="ECO:0000313" key="2">
    <source>
        <dbReference type="EMBL" id="JAC93288.1"/>
    </source>
</evidence>
<feature type="chain" id="PRO_5001867172" evidence="1">
    <location>
        <begin position="26"/>
        <end position="263"/>
    </location>
</feature>
<protein>
    <submittedName>
        <fullName evidence="2">Putative secreted protein</fullName>
    </submittedName>
</protein>
<dbReference type="AlphaFoldDB" id="A0A090XEQ7"/>
<accession>A0A090XEQ7</accession>
<feature type="signal peptide" evidence="1">
    <location>
        <begin position="1"/>
        <end position="25"/>
    </location>
</feature>
<dbReference type="EMBL" id="GBIH01001422">
    <property type="protein sequence ID" value="JAC93288.1"/>
    <property type="molecule type" value="mRNA"/>
</dbReference>
<name>A0A090XEQ7_IXORI</name>
<keyword evidence="1" id="KW-0732">Signal</keyword>
<sequence length="263" mass="30272">MDRLTSSRPTASVLLFVLLVKQGAGVQPECDFQEFYELYSPVVGNLIFRVTGQLNSPHILEMDCNALKNVTQRVETFLEGCTADNNEDLKKRIRALQLARDSLCGSELEEDLNLWQDCFNANVFAECKKNGEERLRKLEQGRRSWKLQEILSAETSRWASECALQAGAGCPEKAERARKAVENYINLLMDVKMCRRPTEYACEGDLFDHCYWKVLRGTAGRLPLTSERCRYALQILQSREIRAYLHKETCKIEQCPKEKKRNH</sequence>